<sequence>MWYYISESTQFGPVSEEEIKKLIEEGILTQQSKVWREGMKKWQPLVVTVLSEYLPGGIPMNLSGADLPFNSRKPRVKRQGLRKLFIWWLVTFGLSIGYYGLFGLLGTIVSTPENISDQLPALFMGLMCIFGLSLFASAILSYVLLYIFWRVVQDGYASTSAGKAVGFMFIPLFNIYWMFRAYWGLSKDLNQYIQRHFTDRSAEELHHSKEWFSLGYLIYSFAGGLIFNIIVQILNLNTLVKYRSMPTASTDYFSMMMPTMVIMGIYFLGTLIANIMMHVDFFKTADSILKAEGQS</sequence>
<protein>
    <recommendedName>
        <fullName evidence="2">GYF domain-containing protein</fullName>
    </recommendedName>
</protein>
<reference evidence="3" key="1">
    <citation type="submission" date="2019-08" db="EMBL/GenBank/DDBJ databases">
        <authorList>
            <person name="Kucharzyk K."/>
            <person name="Murdoch R.W."/>
            <person name="Higgins S."/>
            <person name="Loffler F."/>
        </authorList>
    </citation>
    <scope>NUCLEOTIDE SEQUENCE</scope>
</reference>
<dbReference type="AlphaFoldDB" id="A0A644YWX7"/>
<feature type="transmembrane region" description="Helical" evidence="1">
    <location>
        <begin position="121"/>
        <end position="149"/>
    </location>
</feature>
<gene>
    <name evidence="3" type="ORF">SDC9_79613</name>
</gene>
<feature type="domain" description="GYF" evidence="2">
    <location>
        <begin position="2"/>
        <end position="45"/>
    </location>
</feature>
<keyword evidence="1" id="KW-0472">Membrane</keyword>
<proteinExistence type="predicted"/>
<organism evidence="3">
    <name type="scientific">bioreactor metagenome</name>
    <dbReference type="NCBI Taxonomy" id="1076179"/>
    <lineage>
        <taxon>unclassified sequences</taxon>
        <taxon>metagenomes</taxon>
        <taxon>ecological metagenomes</taxon>
    </lineage>
</organism>
<dbReference type="InterPro" id="IPR025640">
    <property type="entry name" value="GYF_2"/>
</dbReference>
<comment type="caution">
    <text evidence="3">The sequence shown here is derived from an EMBL/GenBank/DDBJ whole genome shotgun (WGS) entry which is preliminary data.</text>
</comment>
<dbReference type="EMBL" id="VSSQ01006539">
    <property type="protein sequence ID" value="MPM33046.1"/>
    <property type="molecule type" value="Genomic_DNA"/>
</dbReference>
<evidence type="ECO:0000256" key="1">
    <source>
        <dbReference type="SAM" id="Phobius"/>
    </source>
</evidence>
<feature type="transmembrane region" description="Helical" evidence="1">
    <location>
        <begin position="85"/>
        <end position="109"/>
    </location>
</feature>
<feature type="transmembrane region" description="Helical" evidence="1">
    <location>
        <begin position="216"/>
        <end position="240"/>
    </location>
</feature>
<keyword evidence="1" id="KW-0812">Transmembrane</keyword>
<evidence type="ECO:0000259" key="2">
    <source>
        <dbReference type="Pfam" id="PF14237"/>
    </source>
</evidence>
<dbReference type="Pfam" id="PF14237">
    <property type="entry name" value="GYF_2"/>
    <property type="match status" value="1"/>
</dbReference>
<accession>A0A644YWX7</accession>
<evidence type="ECO:0000313" key="3">
    <source>
        <dbReference type="EMBL" id="MPM33046.1"/>
    </source>
</evidence>
<feature type="transmembrane region" description="Helical" evidence="1">
    <location>
        <begin position="252"/>
        <end position="277"/>
    </location>
</feature>
<feature type="transmembrane region" description="Helical" evidence="1">
    <location>
        <begin position="161"/>
        <end position="179"/>
    </location>
</feature>
<keyword evidence="1" id="KW-1133">Transmembrane helix</keyword>
<name>A0A644YWX7_9ZZZZ</name>